<dbReference type="EMBL" id="BMAW01062133">
    <property type="protein sequence ID" value="GFT34575.1"/>
    <property type="molecule type" value="Genomic_DNA"/>
</dbReference>
<accession>A0A8X6NTP3</accession>
<gene>
    <name evidence="1" type="ORF">NPIL_117581</name>
</gene>
<evidence type="ECO:0000313" key="2">
    <source>
        <dbReference type="Proteomes" id="UP000887013"/>
    </source>
</evidence>
<dbReference type="AlphaFoldDB" id="A0A8X6NTP3"/>
<proteinExistence type="predicted"/>
<evidence type="ECO:0000313" key="1">
    <source>
        <dbReference type="EMBL" id="GFT34575.1"/>
    </source>
</evidence>
<reference evidence="1" key="1">
    <citation type="submission" date="2020-08" db="EMBL/GenBank/DDBJ databases">
        <title>Multicomponent nature underlies the extraordinary mechanical properties of spider dragline silk.</title>
        <authorList>
            <person name="Kono N."/>
            <person name="Nakamura H."/>
            <person name="Mori M."/>
            <person name="Yoshida Y."/>
            <person name="Ohtoshi R."/>
            <person name="Malay A.D."/>
            <person name="Moran D.A.P."/>
            <person name="Tomita M."/>
            <person name="Numata K."/>
            <person name="Arakawa K."/>
        </authorList>
    </citation>
    <scope>NUCLEOTIDE SEQUENCE</scope>
</reference>
<sequence>MDELLAGRGAHAQTFLRALSVSPLPISQLSSCLRVPSSEQTETERDRTASFLSYLPHCRSSHHVKPRWGVQQAISPLHRLGL</sequence>
<comment type="caution">
    <text evidence="1">The sequence shown here is derived from an EMBL/GenBank/DDBJ whole genome shotgun (WGS) entry which is preliminary data.</text>
</comment>
<dbReference type="Proteomes" id="UP000887013">
    <property type="component" value="Unassembled WGS sequence"/>
</dbReference>
<protein>
    <submittedName>
        <fullName evidence="1">Uncharacterized protein</fullName>
    </submittedName>
</protein>
<organism evidence="1 2">
    <name type="scientific">Nephila pilipes</name>
    <name type="common">Giant wood spider</name>
    <name type="synonym">Nephila maculata</name>
    <dbReference type="NCBI Taxonomy" id="299642"/>
    <lineage>
        <taxon>Eukaryota</taxon>
        <taxon>Metazoa</taxon>
        <taxon>Ecdysozoa</taxon>
        <taxon>Arthropoda</taxon>
        <taxon>Chelicerata</taxon>
        <taxon>Arachnida</taxon>
        <taxon>Araneae</taxon>
        <taxon>Araneomorphae</taxon>
        <taxon>Entelegynae</taxon>
        <taxon>Araneoidea</taxon>
        <taxon>Nephilidae</taxon>
        <taxon>Nephila</taxon>
    </lineage>
</organism>
<name>A0A8X6NTP3_NEPPI</name>
<keyword evidence="2" id="KW-1185">Reference proteome</keyword>